<sequence>MSKSENLKDVEIEVEKLEGRHRRIFAQIQISYPLEQVWQVITDYEAFAKFMPNLKECRRLEHPTGGIRLEQVRTLSFLGLNFSGRSVFDIAEEFPDKIHYQLVEGDLKAFSGDWRLAPANLGEKAGVVLTYNFSILPNPLLPIVVVERVFSHDVPVSLLAIRQRVEDLFGSGSK</sequence>
<dbReference type="Pfam" id="PF03364">
    <property type="entry name" value="Polyketide_cyc"/>
    <property type="match status" value="1"/>
</dbReference>
<dbReference type="EMBL" id="JAALHA020000001">
    <property type="protein sequence ID" value="MDR9893086.1"/>
    <property type="molecule type" value="Genomic_DNA"/>
</dbReference>
<evidence type="ECO:0000313" key="2">
    <source>
        <dbReference type="EMBL" id="MDR9893086.1"/>
    </source>
</evidence>
<name>A0A861B966_9CYAN</name>
<dbReference type="RefSeq" id="WP_208344495.1">
    <property type="nucleotide sequence ID" value="NZ_CAWQFN010000508.1"/>
</dbReference>
<reference evidence="2" key="3">
    <citation type="submission" date="2022-06" db="EMBL/GenBank/DDBJ databases">
        <title>More than just an Eagle Killer: The freshwater cyanobacterium Aetokthonos hydrillicola produces highly toxic dolastatin derivatives.</title>
        <authorList>
            <person name="Schwark M."/>
            <person name="Martinez Yerena J.A."/>
            <person name="Rohrborn K."/>
            <person name="Hrouzek P."/>
            <person name="Divoka P."/>
            <person name="Delawska K."/>
            <person name="Saha S."/>
            <person name="Wiley F."/>
            <person name="Enke H."/>
            <person name="Enke D."/>
            <person name="Wilde S.B."/>
            <person name="Vorreiter C."/>
            <person name="Sippl W."/>
            <person name="Sobotka R."/>
            <person name="Mares J."/>
            <person name="Niedermayer T.H.J."/>
        </authorList>
    </citation>
    <scope>NUCLEOTIDE SEQUENCE</scope>
    <source>
        <strain evidence="2">Thurmond2011</strain>
    </source>
</reference>
<organism evidence="3">
    <name type="scientific">Aetokthonos hydrillicola Thurmond2011</name>
    <dbReference type="NCBI Taxonomy" id="2712845"/>
    <lineage>
        <taxon>Bacteria</taxon>
        <taxon>Bacillati</taxon>
        <taxon>Cyanobacteriota</taxon>
        <taxon>Cyanophyceae</taxon>
        <taxon>Nostocales</taxon>
        <taxon>Hapalosiphonaceae</taxon>
        <taxon>Aetokthonos</taxon>
    </lineage>
</organism>
<accession>A0A861B966</accession>
<reference evidence="3" key="2">
    <citation type="journal article" date="2021" name="Science, e1252229">
        <title>Hunting the eagle killer: A cyanobacterial neurotoxin causes vacuolar myelinopathy.</title>
        <authorList>
            <person name="Breinlinger S."/>
            <person name="Phillips T.J."/>
            <person name="Haram B.N."/>
            <person name="Mares J."/>
            <person name="Martinez Yerena J.A."/>
            <person name="Hrouzek P."/>
            <person name="Sobotka R."/>
            <person name="Henderson W.M."/>
            <person name="Schmieder P."/>
            <person name="Williams S.M."/>
            <person name="Lauderdale J.D."/>
            <person name="Wilde H.D."/>
            <person name="Gerrin W."/>
            <person name="Kust A."/>
            <person name="Washington J.W."/>
            <person name="Wagner C."/>
            <person name="Geier B."/>
            <person name="Liebeke M."/>
            <person name="Enke H."/>
            <person name="Niedermeyer T.H.J."/>
            <person name="Wilde S.B."/>
        </authorList>
    </citation>
    <scope>NUCLEOTIDE SEQUENCE</scope>
    <source>
        <strain evidence="3">Thurmond2011</strain>
    </source>
</reference>
<gene>
    <name evidence="3" type="primary">aetC</name>
    <name evidence="2" type="ORF">G7B40_000600</name>
</gene>
<protein>
    <submittedName>
        <fullName evidence="3">AetC</fullName>
    </submittedName>
    <submittedName>
        <fullName evidence="2">SRPBCC family protein</fullName>
    </submittedName>
</protein>
<feature type="domain" description="Coenzyme Q-binding protein COQ10 START" evidence="1">
    <location>
        <begin position="30"/>
        <end position="154"/>
    </location>
</feature>
<dbReference type="InterPro" id="IPR023393">
    <property type="entry name" value="START-like_dom_sf"/>
</dbReference>
<dbReference type="PANTHER" id="PTHR34060:SF1">
    <property type="entry name" value="POLYKETIDE CYCLASE _ DEHYDRASE AND LIPID TRANSPORT PROTEIN"/>
    <property type="match status" value="1"/>
</dbReference>
<reference evidence="2" key="1">
    <citation type="journal article" date="2021" name="Science">
        <title>Hunting the eagle killer: A cyanobacterial neurotoxin causes vacuolar myelinopathy.</title>
        <authorList>
            <person name="Breinlinger S."/>
            <person name="Phillips T.J."/>
            <person name="Haram B.N."/>
            <person name="Mares J."/>
            <person name="Martinez Yerena J.A."/>
            <person name="Hrouzek P."/>
            <person name="Sobotka R."/>
            <person name="Henderson W.M."/>
            <person name="Schmieder P."/>
            <person name="Williams S.M."/>
            <person name="Lauderdale J.D."/>
            <person name="Wilde H.D."/>
            <person name="Gerrin W."/>
            <person name="Kust A."/>
            <person name="Washington J.W."/>
            <person name="Wagner C."/>
            <person name="Geier B."/>
            <person name="Liebeke M."/>
            <person name="Enke H."/>
            <person name="Niedermeyer T.H.J."/>
            <person name="Wilde S.B."/>
        </authorList>
    </citation>
    <scope>NUCLEOTIDE SEQUENCE</scope>
    <source>
        <strain evidence="2">Thurmond2011</strain>
    </source>
</reference>
<dbReference type="Proteomes" id="UP000667802">
    <property type="component" value="Unassembled WGS sequence"/>
</dbReference>
<dbReference type="AlphaFoldDB" id="A0A861B966"/>
<proteinExistence type="predicted"/>
<dbReference type="SUPFAM" id="SSF55961">
    <property type="entry name" value="Bet v1-like"/>
    <property type="match status" value="1"/>
</dbReference>
<dbReference type="Gene3D" id="3.30.530.20">
    <property type="match status" value="1"/>
</dbReference>
<dbReference type="PANTHER" id="PTHR34060">
    <property type="entry name" value="POLYKETIDE CYCLASE / DEHYDRASE AND LIPID TRANSPORT PROTEIN"/>
    <property type="match status" value="1"/>
</dbReference>
<dbReference type="InterPro" id="IPR005031">
    <property type="entry name" value="COQ10_START"/>
</dbReference>
<keyword evidence="4" id="KW-1185">Reference proteome</keyword>
<evidence type="ECO:0000313" key="4">
    <source>
        <dbReference type="Proteomes" id="UP000667802"/>
    </source>
</evidence>
<evidence type="ECO:0000259" key="1">
    <source>
        <dbReference type="Pfam" id="PF03364"/>
    </source>
</evidence>
<dbReference type="EMBL" id="MT225528">
    <property type="protein sequence ID" value="QNL15173.1"/>
    <property type="molecule type" value="Genomic_DNA"/>
</dbReference>
<evidence type="ECO:0000313" key="3">
    <source>
        <dbReference type="EMBL" id="QNL15173.1"/>
    </source>
</evidence>